<proteinExistence type="inferred from homology"/>
<evidence type="ECO:0000313" key="6">
    <source>
        <dbReference type="EMBL" id="KXS18870.1"/>
    </source>
</evidence>
<evidence type="ECO:0000313" key="7">
    <source>
        <dbReference type="Proteomes" id="UP000070544"/>
    </source>
</evidence>
<protein>
    <recommendedName>
        <fullName evidence="2">PIH1 domain-containing protein 1</fullName>
    </recommendedName>
</protein>
<gene>
    <name evidence="6" type="ORF">M427DRAFT_42158</name>
</gene>
<dbReference type="GO" id="GO:0000492">
    <property type="term" value="P:box C/D snoRNP assembly"/>
    <property type="evidence" value="ECO:0007669"/>
    <property type="project" value="TreeGrafter"/>
</dbReference>
<dbReference type="OMA" id="FQRIEAQ"/>
<comment type="similarity">
    <text evidence="1">Belongs to the PIH1 family.</text>
</comment>
<dbReference type="GO" id="GO:0097255">
    <property type="term" value="C:R2TP complex"/>
    <property type="evidence" value="ECO:0007669"/>
    <property type="project" value="TreeGrafter"/>
</dbReference>
<dbReference type="OrthoDB" id="5135119at2759"/>
<feature type="region of interest" description="Disordered" evidence="3">
    <location>
        <begin position="168"/>
        <end position="209"/>
    </location>
</feature>
<organism evidence="6 7">
    <name type="scientific">Gonapodya prolifera (strain JEL478)</name>
    <name type="common">Monoblepharis prolifera</name>
    <dbReference type="NCBI Taxonomy" id="1344416"/>
    <lineage>
        <taxon>Eukaryota</taxon>
        <taxon>Fungi</taxon>
        <taxon>Fungi incertae sedis</taxon>
        <taxon>Chytridiomycota</taxon>
        <taxon>Chytridiomycota incertae sedis</taxon>
        <taxon>Monoblepharidomycetes</taxon>
        <taxon>Monoblepharidales</taxon>
        <taxon>Gonapodyaceae</taxon>
        <taxon>Gonapodya</taxon>
    </lineage>
</organism>
<sequence>MTEQDLETLLANPELNKFRNSSDSSNRIEVMPKPAFVVKTHLTQKTDTYPKDLKLFINLCQSPEIPAPAPLSSEEFEIAYAQEDEEKLKVPISLNELKPDVDKAGRTCIVIDACVHSSAASRCEDFREYRDFLVRLVISHVENRCGVKLSRDYVLPKLRSKGTLRPHLVARPRRPVIEESSPSPPATSASNASHTSSQNPTSNTVRPIRAKLRAPTYRVTCEPPDGRPEYMVIEIDLPGANTTASATLDLEPHRLIFTLPPTYSLEAALPWPADTAESEEAAGAEFDRGKRVLTVTVRVLEE</sequence>
<dbReference type="InterPro" id="IPR012981">
    <property type="entry name" value="PIH1_N"/>
</dbReference>
<evidence type="ECO:0000256" key="1">
    <source>
        <dbReference type="ARBA" id="ARBA00008511"/>
    </source>
</evidence>
<name>A0A139AQ46_GONPJ</name>
<dbReference type="InterPro" id="IPR050734">
    <property type="entry name" value="PIH1/Kintoun_subfamily"/>
</dbReference>
<dbReference type="PANTHER" id="PTHR22997">
    <property type="entry name" value="PIH1 DOMAIN-CONTAINING PROTEIN 1"/>
    <property type="match status" value="1"/>
</dbReference>
<dbReference type="GO" id="GO:0006364">
    <property type="term" value="P:rRNA processing"/>
    <property type="evidence" value="ECO:0007669"/>
    <property type="project" value="TreeGrafter"/>
</dbReference>
<dbReference type="Pfam" id="PF08190">
    <property type="entry name" value="PIH1"/>
    <property type="match status" value="1"/>
</dbReference>
<dbReference type="EMBL" id="KQ965740">
    <property type="protein sequence ID" value="KXS18870.1"/>
    <property type="molecule type" value="Genomic_DNA"/>
</dbReference>
<dbReference type="Pfam" id="PF18201">
    <property type="entry name" value="PIH1_CS"/>
    <property type="match status" value="1"/>
</dbReference>
<evidence type="ECO:0000256" key="2">
    <source>
        <dbReference type="ARBA" id="ARBA00040540"/>
    </source>
</evidence>
<evidence type="ECO:0000259" key="4">
    <source>
        <dbReference type="Pfam" id="PF08190"/>
    </source>
</evidence>
<dbReference type="AlphaFoldDB" id="A0A139AQ46"/>
<keyword evidence="7" id="KW-1185">Reference proteome</keyword>
<dbReference type="Proteomes" id="UP000070544">
    <property type="component" value="Unassembled WGS sequence"/>
</dbReference>
<accession>A0A139AQ46</accession>
<dbReference type="GO" id="GO:0005737">
    <property type="term" value="C:cytoplasm"/>
    <property type="evidence" value="ECO:0007669"/>
    <property type="project" value="TreeGrafter"/>
</dbReference>
<evidence type="ECO:0000256" key="3">
    <source>
        <dbReference type="SAM" id="MobiDB-lite"/>
    </source>
</evidence>
<feature type="compositionally biased region" description="Low complexity" evidence="3">
    <location>
        <begin position="186"/>
        <end position="197"/>
    </location>
</feature>
<dbReference type="GO" id="GO:1990904">
    <property type="term" value="C:ribonucleoprotein complex"/>
    <property type="evidence" value="ECO:0007669"/>
    <property type="project" value="TreeGrafter"/>
</dbReference>
<dbReference type="InterPro" id="IPR041442">
    <property type="entry name" value="PIH1D1/2/3_CS-like"/>
</dbReference>
<evidence type="ECO:0000259" key="5">
    <source>
        <dbReference type="Pfam" id="PF18201"/>
    </source>
</evidence>
<reference evidence="6 7" key="1">
    <citation type="journal article" date="2015" name="Genome Biol. Evol.">
        <title>Phylogenomic analyses indicate that early fungi evolved digesting cell walls of algal ancestors of land plants.</title>
        <authorList>
            <person name="Chang Y."/>
            <person name="Wang S."/>
            <person name="Sekimoto S."/>
            <person name="Aerts A.L."/>
            <person name="Choi C."/>
            <person name="Clum A."/>
            <person name="LaButti K.M."/>
            <person name="Lindquist E.A."/>
            <person name="Yee Ngan C."/>
            <person name="Ohm R.A."/>
            <person name="Salamov A.A."/>
            <person name="Grigoriev I.V."/>
            <person name="Spatafora J.W."/>
            <person name="Berbee M.L."/>
        </authorList>
    </citation>
    <scope>NUCLEOTIDE SEQUENCE [LARGE SCALE GENOMIC DNA]</scope>
    <source>
        <strain evidence="6 7">JEL478</strain>
    </source>
</reference>
<dbReference type="STRING" id="1344416.A0A139AQ46"/>
<dbReference type="PANTHER" id="PTHR22997:SF0">
    <property type="entry name" value="PIH1 DOMAIN-CONTAINING PROTEIN 1"/>
    <property type="match status" value="1"/>
</dbReference>
<feature type="domain" description="PIH1 N-terminal" evidence="4">
    <location>
        <begin position="28"/>
        <end position="173"/>
    </location>
</feature>
<feature type="domain" description="PIH1D1/2/3 CS-like" evidence="5">
    <location>
        <begin position="224"/>
        <end position="300"/>
    </location>
</feature>